<name>A0AAD0P4B4_9BACL</name>
<gene>
    <name evidence="1" type="ORF">CD191_22135</name>
</gene>
<dbReference type="AlphaFoldDB" id="A0AAD0P4B4"/>
<proteinExistence type="predicted"/>
<evidence type="ECO:0000313" key="1">
    <source>
        <dbReference type="EMBL" id="AWV35114.1"/>
    </source>
</evidence>
<evidence type="ECO:0000313" key="2">
    <source>
        <dbReference type="Proteomes" id="UP000249163"/>
    </source>
</evidence>
<accession>A0AAD0P4B4</accession>
<sequence length="62" mass="7044">MAAEHLPFFFSFFEFFCDQLRAQSCYWMGRLLDAYLALAGDSLLELGCLTSCLPNWGLLDAN</sequence>
<protein>
    <submittedName>
        <fullName evidence="1">Uncharacterized protein</fullName>
    </submittedName>
</protein>
<reference evidence="1 2" key="1">
    <citation type="submission" date="2017-06" db="EMBL/GenBank/DDBJ databases">
        <title>Complete genome sequence of Paenibacillus odorifer CBA7130.</title>
        <authorList>
            <person name="Nam Y.-D."/>
            <person name="Kang J."/>
            <person name="Chung W.-H."/>
        </authorList>
    </citation>
    <scope>NUCLEOTIDE SEQUENCE [LARGE SCALE GENOMIC DNA]</scope>
    <source>
        <strain evidence="1 2">CBA7130</strain>
    </source>
</reference>
<organism evidence="1 2">
    <name type="scientific">Paenibacillus odorifer</name>
    <dbReference type="NCBI Taxonomy" id="189426"/>
    <lineage>
        <taxon>Bacteria</taxon>
        <taxon>Bacillati</taxon>
        <taxon>Bacillota</taxon>
        <taxon>Bacilli</taxon>
        <taxon>Bacillales</taxon>
        <taxon>Paenibacillaceae</taxon>
        <taxon>Paenibacillus</taxon>
    </lineage>
</organism>
<dbReference type="EMBL" id="CP021965">
    <property type="protein sequence ID" value="AWV35114.1"/>
    <property type="molecule type" value="Genomic_DNA"/>
</dbReference>
<dbReference type="Proteomes" id="UP000249163">
    <property type="component" value="Chromosome"/>
</dbReference>